<feature type="non-terminal residue" evidence="1">
    <location>
        <position position="1"/>
    </location>
</feature>
<evidence type="ECO:0000313" key="2">
    <source>
        <dbReference type="Proteomes" id="UP001207468"/>
    </source>
</evidence>
<evidence type="ECO:0000313" key="1">
    <source>
        <dbReference type="EMBL" id="KAI9511667.1"/>
    </source>
</evidence>
<sequence>PLTNLSFPLDPTRYYLLGQLEYYLSAQNLVSDIFLRKRMDSRGWIPISLLASFNRVRQLTLDPQLVRDVLELSQVVEIRDDCVRMGGREWAQFVLPDAPVSAVE</sequence>
<dbReference type="EMBL" id="JAGFNK010000019">
    <property type="protein sequence ID" value="KAI9511667.1"/>
    <property type="molecule type" value="Genomic_DNA"/>
</dbReference>
<feature type="non-terminal residue" evidence="1">
    <location>
        <position position="104"/>
    </location>
</feature>
<comment type="caution">
    <text evidence="1">The sequence shown here is derived from an EMBL/GenBank/DDBJ whole genome shotgun (WGS) entry which is preliminary data.</text>
</comment>
<proteinExistence type="predicted"/>
<protein>
    <submittedName>
        <fullName evidence="1">Uncharacterized protein</fullName>
    </submittedName>
</protein>
<dbReference type="Proteomes" id="UP001207468">
    <property type="component" value="Unassembled WGS sequence"/>
</dbReference>
<keyword evidence="2" id="KW-1185">Reference proteome</keyword>
<gene>
    <name evidence="1" type="ORF">F5148DRAFT_963713</name>
</gene>
<organism evidence="1 2">
    <name type="scientific">Russula earlei</name>
    <dbReference type="NCBI Taxonomy" id="71964"/>
    <lineage>
        <taxon>Eukaryota</taxon>
        <taxon>Fungi</taxon>
        <taxon>Dikarya</taxon>
        <taxon>Basidiomycota</taxon>
        <taxon>Agaricomycotina</taxon>
        <taxon>Agaricomycetes</taxon>
        <taxon>Russulales</taxon>
        <taxon>Russulaceae</taxon>
        <taxon>Russula</taxon>
    </lineage>
</organism>
<accession>A0ACC0ULH1</accession>
<name>A0ACC0ULH1_9AGAM</name>
<reference evidence="1" key="1">
    <citation type="submission" date="2021-03" db="EMBL/GenBank/DDBJ databases">
        <title>Evolutionary priming and transition to the ectomycorrhizal habit in an iconic lineage of mushroom-forming fungi: is preadaptation a requirement?</title>
        <authorList>
            <consortium name="DOE Joint Genome Institute"/>
            <person name="Looney B.P."/>
            <person name="Miyauchi S."/>
            <person name="Morin E."/>
            <person name="Drula E."/>
            <person name="Courty P.E."/>
            <person name="Chicoki N."/>
            <person name="Fauchery L."/>
            <person name="Kohler A."/>
            <person name="Kuo A."/>
            <person name="LaButti K."/>
            <person name="Pangilinan J."/>
            <person name="Lipzen A."/>
            <person name="Riley R."/>
            <person name="Andreopoulos W."/>
            <person name="He G."/>
            <person name="Johnson J."/>
            <person name="Barry K.W."/>
            <person name="Grigoriev I.V."/>
            <person name="Nagy L."/>
            <person name="Hibbett D."/>
            <person name="Henrissat B."/>
            <person name="Matheny P.B."/>
            <person name="Labbe J."/>
            <person name="Martin A.F."/>
        </authorList>
    </citation>
    <scope>NUCLEOTIDE SEQUENCE</scope>
    <source>
        <strain evidence="1">BPL698</strain>
    </source>
</reference>